<accession>A0A9N9BSA3</accession>
<feature type="compositionally biased region" description="Polar residues" evidence="1">
    <location>
        <begin position="163"/>
        <end position="172"/>
    </location>
</feature>
<dbReference type="EMBL" id="CAJVPS010002929">
    <property type="protein sequence ID" value="CAG8579186.1"/>
    <property type="molecule type" value="Genomic_DNA"/>
</dbReference>
<evidence type="ECO:0000313" key="3">
    <source>
        <dbReference type="Proteomes" id="UP000789508"/>
    </source>
</evidence>
<feature type="region of interest" description="Disordered" evidence="1">
    <location>
        <begin position="198"/>
        <end position="227"/>
    </location>
</feature>
<name>A0A9N9BSA3_9GLOM</name>
<organism evidence="2 3">
    <name type="scientific">Ambispora leptoticha</name>
    <dbReference type="NCBI Taxonomy" id="144679"/>
    <lineage>
        <taxon>Eukaryota</taxon>
        <taxon>Fungi</taxon>
        <taxon>Fungi incertae sedis</taxon>
        <taxon>Mucoromycota</taxon>
        <taxon>Glomeromycotina</taxon>
        <taxon>Glomeromycetes</taxon>
        <taxon>Archaeosporales</taxon>
        <taxon>Ambisporaceae</taxon>
        <taxon>Ambispora</taxon>
    </lineage>
</organism>
<reference evidence="2" key="1">
    <citation type="submission" date="2021-06" db="EMBL/GenBank/DDBJ databases">
        <authorList>
            <person name="Kallberg Y."/>
            <person name="Tangrot J."/>
            <person name="Rosling A."/>
        </authorList>
    </citation>
    <scope>NUCLEOTIDE SEQUENCE</scope>
    <source>
        <strain evidence="2">FL130A</strain>
    </source>
</reference>
<gene>
    <name evidence="2" type="ORF">ALEPTO_LOCUS7179</name>
</gene>
<comment type="caution">
    <text evidence="2">The sequence shown here is derived from an EMBL/GenBank/DDBJ whole genome shotgun (WGS) entry which is preliminary data.</text>
</comment>
<dbReference type="AlphaFoldDB" id="A0A9N9BSA3"/>
<evidence type="ECO:0000313" key="2">
    <source>
        <dbReference type="EMBL" id="CAG8579186.1"/>
    </source>
</evidence>
<evidence type="ECO:0000256" key="1">
    <source>
        <dbReference type="SAM" id="MobiDB-lite"/>
    </source>
</evidence>
<dbReference type="Proteomes" id="UP000789508">
    <property type="component" value="Unassembled WGS sequence"/>
</dbReference>
<sequence length="227" mass="25523">MIEWTDAQIRILIDEHRNRNEEYHNLGRNRTEFWASIATELIEITIRALMGTNSMCEAIEEHEEAGWARNILTNSVHIFGRGLKMISKESAKYRRVIEEAGEHLLIVEEVEVNLPIHLQTVMESSLIQKNPGVENPEQNIGHASSIEVSSLQPLPYEARDETQNNVGGNSSHNIDNIDDTNENLDDLTDITSTLNISASQNNSDLSMPDIEGGSQPPSYMESINEES</sequence>
<feature type="region of interest" description="Disordered" evidence="1">
    <location>
        <begin position="160"/>
        <end position="180"/>
    </location>
</feature>
<protein>
    <submittedName>
        <fullName evidence="2">2534_t:CDS:1</fullName>
    </submittedName>
</protein>
<keyword evidence="3" id="KW-1185">Reference proteome</keyword>
<proteinExistence type="predicted"/>